<dbReference type="AlphaFoldDB" id="A0A7G5BSF6"/>
<dbReference type="GO" id="GO:0016491">
    <property type="term" value="F:oxidoreductase activity"/>
    <property type="evidence" value="ECO:0007669"/>
    <property type="project" value="InterPro"/>
</dbReference>
<name>A0A7G5BSF6_9BACL</name>
<evidence type="ECO:0000256" key="1">
    <source>
        <dbReference type="ARBA" id="ARBA00022723"/>
    </source>
</evidence>
<evidence type="ECO:0000259" key="4">
    <source>
        <dbReference type="Pfam" id="PF01077"/>
    </source>
</evidence>
<evidence type="ECO:0000256" key="3">
    <source>
        <dbReference type="ARBA" id="ARBA00023014"/>
    </source>
</evidence>
<dbReference type="GO" id="GO:0046872">
    <property type="term" value="F:metal ion binding"/>
    <property type="evidence" value="ECO:0007669"/>
    <property type="project" value="UniProtKB-KW"/>
</dbReference>
<keyword evidence="2" id="KW-0408">Iron</keyword>
<organism evidence="5 6">
    <name type="scientific">Cohnella cholangitidis</name>
    <dbReference type="NCBI Taxonomy" id="2598458"/>
    <lineage>
        <taxon>Bacteria</taxon>
        <taxon>Bacillati</taxon>
        <taxon>Bacillota</taxon>
        <taxon>Bacilli</taxon>
        <taxon>Bacillales</taxon>
        <taxon>Paenibacillaceae</taxon>
        <taxon>Cohnella</taxon>
    </lineage>
</organism>
<dbReference type="Gene3D" id="3.30.413.10">
    <property type="entry name" value="Sulfite Reductase Hemoprotein, domain 1"/>
    <property type="match status" value="1"/>
</dbReference>
<dbReference type="EMBL" id="CP041969">
    <property type="protein sequence ID" value="QMV39890.1"/>
    <property type="molecule type" value="Genomic_DNA"/>
</dbReference>
<gene>
    <name evidence="5" type="ORF">FPL14_00720</name>
</gene>
<dbReference type="GO" id="GO:0020037">
    <property type="term" value="F:heme binding"/>
    <property type="evidence" value="ECO:0007669"/>
    <property type="project" value="InterPro"/>
</dbReference>
<evidence type="ECO:0000256" key="2">
    <source>
        <dbReference type="ARBA" id="ARBA00023004"/>
    </source>
</evidence>
<protein>
    <submittedName>
        <fullName evidence="5">Nitrite reductase</fullName>
    </submittedName>
</protein>
<dbReference type="InterPro" id="IPR045854">
    <property type="entry name" value="NO2/SO3_Rdtase_4Fe4S_sf"/>
</dbReference>
<dbReference type="SUPFAM" id="SSF56014">
    <property type="entry name" value="Nitrite and sulphite reductase 4Fe-4S domain-like"/>
    <property type="match status" value="1"/>
</dbReference>
<keyword evidence="3" id="KW-0411">Iron-sulfur</keyword>
<dbReference type="RefSeq" id="WP_182301221.1">
    <property type="nucleotide sequence ID" value="NZ_CP041969.1"/>
</dbReference>
<accession>A0A7G5BSF6</accession>
<dbReference type="Pfam" id="PF01077">
    <property type="entry name" value="NIR_SIR"/>
    <property type="match status" value="1"/>
</dbReference>
<evidence type="ECO:0000313" key="6">
    <source>
        <dbReference type="Proteomes" id="UP000515679"/>
    </source>
</evidence>
<reference evidence="5 6" key="1">
    <citation type="submission" date="2019-07" db="EMBL/GenBank/DDBJ databases">
        <authorList>
            <person name="Kim J.K."/>
            <person name="Cheong H.-M."/>
            <person name="Choi Y."/>
            <person name="Hwang K.J."/>
            <person name="Lee S."/>
            <person name="Choi C."/>
        </authorList>
    </citation>
    <scope>NUCLEOTIDE SEQUENCE [LARGE SCALE GENOMIC DNA]</scope>
    <source>
        <strain evidence="5 6">KS 22</strain>
    </source>
</reference>
<dbReference type="GO" id="GO:0051536">
    <property type="term" value="F:iron-sulfur cluster binding"/>
    <property type="evidence" value="ECO:0007669"/>
    <property type="project" value="UniProtKB-KW"/>
</dbReference>
<dbReference type="KEGG" id="cchl:FPL14_00720"/>
<dbReference type="InterPro" id="IPR006067">
    <property type="entry name" value="NO2/SO3_Rdtase_4Fe4S_dom"/>
</dbReference>
<proteinExistence type="predicted"/>
<feature type="domain" description="Nitrite/sulphite reductase 4Fe-4S" evidence="4">
    <location>
        <begin position="93"/>
        <end position="207"/>
    </location>
</feature>
<dbReference type="Proteomes" id="UP000515679">
    <property type="component" value="Chromosome"/>
</dbReference>
<sequence length="210" mass="22999">MSHSRIAVTSSMNTGGTLFRPEQLVLIGSAAEPGTTIEMTPFKQLYVSVDTARLQDAQQELIQSGLRVLPTGFVTKSLQACNFCKGAEEAGLSFARRLDEAISGLEVPVPLKIGYAGCALGTSEPLTKEISVVKMRDTFDLYAGGDVKGIKPVFAELLLTKLAEEDVIPAIQRIIQHYRAHSKGKEKFNRFINRIGLDDLRKLSDKKFSP</sequence>
<evidence type="ECO:0000313" key="5">
    <source>
        <dbReference type="EMBL" id="QMV39890.1"/>
    </source>
</evidence>
<keyword evidence="6" id="KW-1185">Reference proteome</keyword>
<keyword evidence="1" id="KW-0479">Metal-binding</keyword>